<dbReference type="GO" id="GO:0016020">
    <property type="term" value="C:membrane"/>
    <property type="evidence" value="ECO:0007669"/>
    <property type="project" value="TreeGrafter"/>
</dbReference>
<evidence type="ECO:0000259" key="4">
    <source>
        <dbReference type="PROSITE" id="PS51388"/>
    </source>
</evidence>
<feature type="domain" description="Dynamin-type G" evidence="5">
    <location>
        <begin position="386"/>
        <end position="676"/>
    </location>
</feature>
<dbReference type="PRINTS" id="PR00195">
    <property type="entry name" value="DYNAMIN"/>
</dbReference>
<feature type="compositionally biased region" description="Polar residues" evidence="3">
    <location>
        <begin position="772"/>
        <end position="781"/>
    </location>
</feature>
<dbReference type="GO" id="GO:0005525">
    <property type="term" value="F:GTP binding"/>
    <property type="evidence" value="ECO:0007669"/>
    <property type="project" value="InterPro"/>
</dbReference>
<dbReference type="STRING" id="655863.F0XBL9"/>
<evidence type="ECO:0000313" key="7">
    <source>
        <dbReference type="Proteomes" id="UP000007796"/>
    </source>
</evidence>
<feature type="domain" description="GED" evidence="4">
    <location>
        <begin position="1008"/>
        <end position="1096"/>
    </location>
</feature>
<dbReference type="GO" id="GO:0003924">
    <property type="term" value="F:GTPase activity"/>
    <property type="evidence" value="ECO:0007669"/>
    <property type="project" value="InterPro"/>
</dbReference>
<keyword evidence="2" id="KW-0342">GTP-binding</keyword>
<dbReference type="PROSITE" id="PS51718">
    <property type="entry name" value="G_DYNAMIN_2"/>
    <property type="match status" value="1"/>
</dbReference>
<dbReference type="InterPro" id="IPR029058">
    <property type="entry name" value="AB_hydrolase_fold"/>
</dbReference>
<reference evidence="6 7" key="1">
    <citation type="journal article" date="2011" name="Proc. Natl. Acad. Sci. U.S.A.">
        <title>Genome and transcriptome analyses of the mountain pine beetle-fungal symbiont Grosmannia clavigera, a lodgepole pine pathogen.</title>
        <authorList>
            <person name="DiGuistini S."/>
            <person name="Wang Y."/>
            <person name="Liao N.Y."/>
            <person name="Taylor G."/>
            <person name="Tanguay P."/>
            <person name="Feau N."/>
            <person name="Henrissat B."/>
            <person name="Chan S.K."/>
            <person name="Hesse-Orce U."/>
            <person name="Alamouti S.M."/>
            <person name="Tsui C.K.M."/>
            <person name="Docking R.T."/>
            <person name="Levasseur A."/>
            <person name="Haridas S."/>
            <person name="Robertson G."/>
            <person name="Birol I."/>
            <person name="Holt R.A."/>
            <person name="Marra M.A."/>
            <person name="Hamelin R.C."/>
            <person name="Hirst M."/>
            <person name="Jones S.J.M."/>
            <person name="Bohlmann J."/>
            <person name="Breuil C."/>
        </authorList>
    </citation>
    <scope>NUCLEOTIDE SEQUENCE [LARGE SCALE GENOMIC DNA]</scope>
    <source>
        <strain evidence="7">kw1407 / UAMH 11150</strain>
    </source>
</reference>
<sequence length="1096" mass="122060">MEIPPNYCDDPRFSRTFVLPPNPANGRPNPFTVKYADYGYRNEAHPEEGIVLLVFGSMLASRLVHIPKDEVAKKHKVRVINPDRPGIGGTDAVAVDDMLPRWSETMAALLVHLGIKHVALSCHSGGTLFALDLLLRHPEILSPDRPYLAIGAPWIRPAHTTSTLMSVVQVLPGAVVGKLNKFARFFNQHLSPVLGAAVGASQAFVSTVTSAASSGSTSDAAGDMEREGARFEVDVWPTLLKRIYVEGIEGISSEALLFTRKSDGGAASGWSDWGDYDVLVPRLVTALRSAGRRLVVDVFYAETDYMIGDGGTKGPLWFDQCWDAEHRGDVVDYSSTVIKGADHDRIWDLRWGVAQQVFETIGQTGLGNEGILKKIDSLRAANVGTLIPLPQLIVVGDQSSGKSSVLESLTGFSFPRAPGLCTRYATQITCSREARKKVSISIIPRPHAEDSLKRRLQDFRRVLDGLENDHLTRVFEEANAAMGIRMSASDDSQTAFSEDILKIEISGPDQVHLTVIDVPGIFRLPTPGLTTEADVVLVRNIVKRYMEHSRTIILAVVPSNVDIATQEILRLAEEADPEGVRTMGVLTKPDLATERATQEAVVELVEGQRNRLKLGYYVVKNRSADDGSSDTAERLASEKAFFTAPPWSLVADRCGIPRLKARLRELLMEITRSELPQVKVEIRKLLQARRAQLKTMGEPRADASSQRQYLVHIATRMQNITSRALNGFYAGEALFTEKPGLRLITKVIKLNEAFADTFWREGHYQTFEEASGSKTPVSERNSQAEEADEEDFDEDNSRQDFLDIPGKVHEDLIDIVDTSYRCPKPLDGPMTPTIQKVYESNRGPELGTVSLPRLSLFHHLAKLTSQYNGTILAAVFEILSQKWEELALAHTSRVIILVHQYLHDLLGEVCPDREVRQQIWDGILRDELSERYRGAKAHAEALLDAERNTPPATFSRRYSELLQAKRQARLADKLSGLTTKSEEDERRYVSLDEVERQVRPMDMNEQVCEDVLDALGSYYTIARERFVDTLYQQVVYNLLLGGKRSPLKVLDADRVLDLSEEQLGMIAGEDALSRAERAIVEHEMQSLEEAMRVLRS</sequence>
<dbReference type="GO" id="GO:0006897">
    <property type="term" value="P:endocytosis"/>
    <property type="evidence" value="ECO:0007669"/>
    <property type="project" value="TreeGrafter"/>
</dbReference>
<dbReference type="AlphaFoldDB" id="F0XBL9"/>
<dbReference type="OrthoDB" id="415706at2759"/>
<dbReference type="RefSeq" id="XP_014174427.1">
    <property type="nucleotide sequence ID" value="XM_014318952.1"/>
</dbReference>
<dbReference type="eggNOG" id="KOG0446">
    <property type="taxonomic scope" value="Eukaryota"/>
</dbReference>
<dbReference type="InterPro" id="IPR001401">
    <property type="entry name" value="Dynamin_GTPase"/>
</dbReference>
<dbReference type="GO" id="GO:0005739">
    <property type="term" value="C:mitochondrion"/>
    <property type="evidence" value="ECO:0007669"/>
    <property type="project" value="TreeGrafter"/>
</dbReference>
<feature type="compositionally biased region" description="Acidic residues" evidence="3">
    <location>
        <begin position="785"/>
        <end position="794"/>
    </location>
</feature>
<dbReference type="HOGENOM" id="CLU_008964_7_2_1"/>
<dbReference type="InterPro" id="IPR022812">
    <property type="entry name" value="Dynamin"/>
</dbReference>
<dbReference type="GeneID" id="25978504"/>
<dbReference type="SMART" id="SM00053">
    <property type="entry name" value="DYNc"/>
    <property type="match status" value="1"/>
</dbReference>
<dbReference type="GO" id="GO:0005874">
    <property type="term" value="C:microtubule"/>
    <property type="evidence" value="ECO:0007669"/>
    <property type="project" value="TreeGrafter"/>
</dbReference>
<dbReference type="FunFam" id="3.40.50.300:FF:001425">
    <property type="entry name" value="Dynamin GTPase, putative"/>
    <property type="match status" value="1"/>
</dbReference>
<evidence type="ECO:0000256" key="2">
    <source>
        <dbReference type="ARBA" id="ARBA00023134"/>
    </source>
</evidence>
<evidence type="ECO:0000256" key="1">
    <source>
        <dbReference type="ARBA" id="ARBA00022741"/>
    </source>
</evidence>
<accession>F0XBL9</accession>
<evidence type="ECO:0000313" key="6">
    <source>
        <dbReference type="EMBL" id="EFX04945.1"/>
    </source>
</evidence>
<name>F0XBL9_GROCL</name>
<gene>
    <name evidence="6" type="ORF">CMQ_5207</name>
</gene>
<dbReference type="PANTHER" id="PTHR11566">
    <property type="entry name" value="DYNAMIN"/>
    <property type="match status" value="1"/>
</dbReference>
<dbReference type="Pfam" id="PF01031">
    <property type="entry name" value="Dynamin_M"/>
    <property type="match status" value="1"/>
</dbReference>
<dbReference type="PROSITE" id="PS51388">
    <property type="entry name" value="GED"/>
    <property type="match status" value="1"/>
</dbReference>
<feature type="region of interest" description="Disordered" evidence="3">
    <location>
        <begin position="769"/>
        <end position="800"/>
    </location>
</feature>
<keyword evidence="7" id="KW-1185">Reference proteome</keyword>
<dbReference type="InParanoid" id="F0XBL9"/>
<dbReference type="CDD" id="cd08771">
    <property type="entry name" value="DLP_1"/>
    <property type="match status" value="1"/>
</dbReference>
<dbReference type="Gene3D" id="3.40.50.300">
    <property type="entry name" value="P-loop containing nucleotide triphosphate hydrolases"/>
    <property type="match status" value="1"/>
</dbReference>
<dbReference type="GO" id="GO:0016559">
    <property type="term" value="P:peroxisome fission"/>
    <property type="evidence" value="ECO:0007669"/>
    <property type="project" value="TreeGrafter"/>
</dbReference>
<evidence type="ECO:0000256" key="3">
    <source>
        <dbReference type="SAM" id="MobiDB-lite"/>
    </source>
</evidence>
<dbReference type="InterPro" id="IPR020850">
    <property type="entry name" value="GED_dom"/>
</dbReference>
<evidence type="ECO:0000259" key="5">
    <source>
        <dbReference type="PROSITE" id="PS51718"/>
    </source>
</evidence>
<dbReference type="Gene3D" id="3.40.50.1820">
    <property type="entry name" value="alpha/beta hydrolase"/>
    <property type="match status" value="1"/>
</dbReference>
<keyword evidence="1" id="KW-0547">Nucleotide-binding</keyword>
<dbReference type="InterPro" id="IPR000375">
    <property type="entry name" value="Dynamin_stalk"/>
</dbReference>
<dbReference type="InterPro" id="IPR030381">
    <property type="entry name" value="G_DYNAMIN_dom"/>
</dbReference>
<dbReference type="SUPFAM" id="SSF52540">
    <property type="entry name" value="P-loop containing nucleoside triphosphate hydrolases"/>
    <property type="match status" value="1"/>
</dbReference>
<dbReference type="PANTHER" id="PTHR11566:SF215">
    <property type="entry name" value="DYNAMIN GTPASE"/>
    <property type="match status" value="1"/>
</dbReference>
<dbReference type="InterPro" id="IPR027417">
    <property type="entry name" value="P-loop_NTPase"/>
</dbReference>
<dbReference type="GO" id="GO:0000266">
    <property type="term" value="P:mitochondrial fission"/>
    <property type="evidence" value="ECO:0007669"/>
    <property type="project" value="TreeGrafter"/>
</dbReference>
<dbReference type="InterPro" id="IPR045063">
    <property type="entry name" value="Dynamin_N"/>
</dbReference>
<protein>
    <submittedName>
        <fullName evidence="6">Interferon-induced GTP-binding protein mx2</fullName>
    </submittedName>
</protein>
<dbReference type="GO" id="GO:0048312">
    <property type="term" value="P:intracellular distribution of mitochondria"/>
    <property type="evidence" value="ECO:0007669"/>
    <property type="project" value="TreeGrafter"/>
</dbReference>
<dbReference type="EMBL" id="GL629756">
    <property type="protein sequence ID" value="EFX04945.1"/>
    <property type="molecule type" value="Genomic_DNA"/>
</dbReference>
<dbReference type="Proteomes" id="UP000007796">
    <property type="component" value="Unassembled WGS sequence"/>
</dbReference>
<proteinExistence type="predicted"/>
<organism evidence="7">
    <name type="scientific">Grosmannia clavigera (strain kw1407 / UAMH 11150)</name>
    <name type="common">Blue stain fungus</name>
    <name type="synonym">Graphiocladiella clavigera</name>
    <dbReference type="NCBI Taxonomy" id="655863"/>
    <lineage>
        <taxon>Eukaryota</taxon>
        <taxon>Fungi</taxon>
        <taxon>Dikarya</taxon>
        <taxon>Ascomycota</taxon>
        <taxon>Pezizomycotina</taxon>
        <taxon>Sordariomycetes</taxon>
        <taxon>Sordariomycetidae</taxon>
        <taxon>Ophiostomatales</taxon>
        <taxon>Ophiostomataceae</taxon>
        <taxon>Leptographium</taxon>
    </lineage>
</organism>
<dbReference type="GO" id="GO:0008017">
    <property type="term" value="F:microtubule binding"/>
    <property type="evidence" value="ECO:0007669"/>
    <property type="project" value="TreeGrafter"/>
</dbReference>
<dbReference type="SUPFAM" id="SSF53474">
    <property type="entry name" value="alpha/beta-Hydrolases"/>
    <property type="match status" value="1"/>
</dbReference>
<dbReference type="Pfam" id="PF00350">
    <property type="entry name" value="Dynamin_N"/>
    <property type="match status" value="1"/>
</dbReference>